<dbReference type="KEGG" id="nsh:GXM_03223"/>
<dbReference type="EMBL" id="CP045226">
    <property type="protein sequence ID" value="QFS45746.1"/>
    <property type="molecule type" value="Genomic_DNA"/>
</dbReference>
<evidence type="ECO:0008006" key="3">
    <source>
        <dbReference type="Google" id="ProtNLM"/>
    </source>
</evidence>
<dbReference type="Pfam" id="PF13030">
    <property type="entry name" value="DUF3891"/>
    <property type="match status" value="1"/>
</dbReference>
<proteinExistence type="predicted"/>
<protein>
    <recommendedName>
        <fullName evidence="3">DUF3891 domain-containing protein</fullName>
    </recommendedName>
</protein>
<dbReference type="AlphaFoldDB" id="A0A5P8W0D6"/>
<evidence type="ECO:0000313" key="2">
    <source>
        <dbReference type="Proteomes" id="UP000326678"/>
    </source>
</evidence>
<name>A0A5P8W0D6_9NOSO</name>
<evidence type="ECO:0000313" key="1">
    <source>
        <dbReference type="EMBL" id="QFS45746.1"/>
    </source>
</evidence>
<accession>A0A5P8W0D6</accession>
<dbReference type="Proteomes" id="UP000326678">
    <property type="component" value="Chromosome Gxm1"/>
</dbReference>
<keyword evidence="2" id="KW-1185">Reference proteome</keyword>
<dbReference type="RefSeq" id="WP_118168745.1">
    <property type="nucleotide sequence ID" value="NZ_CP045226.1"/>
</dbReference>
<dbReference type="InterPro" id="IPR024992">
    <property type="entry name" value="DUF3891"/>
</dbReference>
<gene>
    <name evidence="1" type="ORF">GXM_03223</name>
</gene>
<sequence length="246" mass="28296">MIVNATPNGWEVIYHRAHALLAAQLAGQWRRKDAPLRLYETVAAISHHDDLEKEWEEDILTEAGAPMDFTLSSNPDVDAGVQKLAELAKNALYRGRWVALLISMHISRLNEPSRGKGSKLDKFLDEQLQNQRRWRKELGIEKEEVDAAYAFMQWCDRLSLILCQQELPDDERFLEISKGPDGQRYDIMQRSDNLVVVKPWPFQDDKFTVNVEACDLSQVKFESSNELAQALQEAPIKVLEWTFVKS</sequence>
<reference evidence="1 2" key="1">
    <citation type="submission" date="2019-10" db="EMBL/GenBank/DDBJ databases">
        <title>Genomic and transcriptomic insights into the perfect genentic adaptation of a filamentous nitrogen-fixing cyanobacterium to rice fields.</title>
        <authorList>
            <person name="Chen Z."/>
        </authorList>
    </citation>
    <scope>NUCLEOTIDE SEQUENCE [LARGE SCALE GENOMIC DNA]</scope>
    <source>
        <strain evidence="1">CCNUC1</strain>
    </source>
</reference>
<organism evidence="1 2">
    <name type="scientific">Nostoc sphaeroides CCNUC1</name>
    <dbReference type="NCBI Taxonomy" id="2653204"/>
    <lineage>
        <taxon>Bacteria</taxon>
        <taxon>Bacillati</taxon>
        <taxon>Cyanobacteriota</taxon>
        <taxon>Cyanophyceae</taxon>
        <taxon>Nostocales</taxon>
        <taxon>Nostocaceae</taxon>
        <taxon>Nostoc</taxon>
    </lineage>
</organism>